<dbReference type="InterPro" id="IPR005761">
    <property type="entry name" value="UDP-N-AcMur-Glu-dNH2Pim_ligase"/>
</dbReference>
<feature type="domain" description="Mur ligase C-terminal" evidence="3">
    <location>
        <begin position="277"/>
        <end position="407"/>
    </location>
</feature>
<keyword evidence="2" id="KW-0132">Cell division</keyword>
<name>A0A1G2K444_9BACT</name>
<dbReference type="InterPro" id="IPR036565">
    <property type="entry name" value="Mur-like_cat_sf"/>
</dbReference>
<dbReference type="PANTHER" id="PTHR23135">
    <property type="entry name" value="MUR LIGASE FAMILY MEMBER"/>
    <property type="match status" value="1"/>
</dbReference>
<dbReference type="GO" id="GO:0008360">
    <property type="term" value="P:regulation of cell shape"/>
    <property type="evidence" value="ECO:0007669"/>
    <property type="project" value="UniProtKB-KW"/>
</dbReference>
<dbReference type="Gene3D" id="3.40.1190.10">
    <property type="entry name" value="Mur-like, catalytic domain"/>
    <property type="match status" value="1"/>
</dbReference>
<protein>
    <recommendedName>
        <fullName evidence="7">UDP-N-acetylmuramyl-tripeptide synthetase</fullName>
    </recommendedName>
</protein>
<comment type="similarity">
    <text evidence="1">Belongs to the MurCDEF family. MurE subfamily.</text>
</comment>
<evidence type="ECO:0000256" key="2">
    <source>
        <dbReference type="RuleBase" id="RU004135"/>
    </source>
</evidence>
<dbReference type="EMBL" id="MHQC01000041">
    <property type="protein sequence ID" value="OGZ94177.1"/>
    <property type="molecule type" value="Genomic_DNA"/>
</dbReference>
<dbReference type="AlphaFoldDB" id="A0A1G2K444"/>
<dbReference type="InterPro" id="IPR004101">
    <property type="entry name" value="Mur_ligase_C"/>
</dbReference>
<dbReference type="UniPathway" id="UPA00219"/>
<comment type="subcellular location">
    <subcellularLocation>
        <location evidence="2">Cytoplasm</location>
    </subcellularLocation>
</comment>
<keyword evidence="2" id="KW-0133">Cell shape</keyword>
<comment type="pathway">
    <text evidence="2">Cell wall biogenesis; peptidoglycan biosynthesis.</text>
</comment>
<dbReference type="SUPFAM" id="SSF53623">
    <property type="entry name" value="MurD-like peptide ligases, catalytic domain"/>
    <property type="match status" value="1"/>
</dbReference>
<dbReference type="GO" id="GO:0016881">
    <property type="term" value="F:acid-amino acid ligase activity"/>
    <property type="evidence" value="ECO:0007669"/>
    <property type="project" value="InterPro"/>
</dbReference>
<dbReference type="Pfam" id="PF08245">
    <property type="entry name" value="Mur_ligase_M"/>
    <property type="match status" value="1"/>
</dbReference>
<dbReference type="Gene3D" id="3.90.190.20">
    <property type="entry name" value="Mur ligase, C-terminal domain"/>
    <property type="match status" value="1"/>
</dbReference>
<dbReference type="InterPro" id="IPR013221">
    <property type="entry name" value="Mur_ligase_cen"/>
</dbReference>
<dbReference type="GO" id="GO:0071555">
    <property type="term" value="P:cell wall organization"/>
    <property type="evidence" value="ECO:0007669"/>
    <property type="project" value="UniProtKB-KW"/>
</dbReference>
<feature type="domain" description="Mur ligase central" evidence="4">
    <location>
        <begin position="48"/>
        <end position="254"/>
    </location>
</feature>
<evidence type="ECO:0000313" key="6">
    <source>
        <dbReference type="Proteomes" id="UP000177152"/>
    </source>
</evidence>
<proteinExistence type="inferred from homology"/>
<dbReference type="Pfam" id="PF02875">
    <property type="entry name" value="Mur_ligase_C"/>
    <property type="match status" value="1"/>
</dbReference>
<dbReference type="SUPFAM" id="SSF53244">
    <property type="entry name" value="MurD-like peptide ligases, peptide-binding domain"/>
    <property type="match status" value="1"/>
</dbReference>
<keyword evidence="2" id="KW-0961">Cell wall biogenesis/degradation</keyword>
<evidence type="ECO:0000313" key="5">
    <source>
        <dbReference type="EMBL" id="OGZ94177.1"/>
    </source>
</evidence>
<gene>
    <name evidence="5" type="ORF">A2633_02925</name>
</gene>
<dbReference type="GO" id="GO:0005737">
    <property type="term" value="C:cytoplasm"/>
    <property type="evidence" value="ECO:0007669"/>
    <property type="project" value="UniProtKB-SubCell"/>
</dbReference>
<dbReference type="NCBIfam" id="TIGR01085">
    <property type="entry name" value="murE"/>
    <property type="match status" value="1"/>
</dbReference>
<keyword evidence="2" id="KW-0131">Cell cycle</keyword>
<organism evidence="5 6">
    <name type="scientific">Candidatus Sungbacteria bacterium RIFCSPHIGHO2_01_FULL_47_32</name>
    <dbReference type="NCBI Taxonomy" id="1802264"/>
    <lineage>
        <taxon>Bacteria</taxon>
        <taxon>Candidatus Sungiibacteriota</taxon>
    </lineage>
</organism>
<evidence type="ECO:0000259" key="4">
    <source>
        <dbReference type="Pfam" id="PF08245"/>
    </source>
</evidence>
<reference evidence="5 6" key="1">
    <citation type="journal article" date="2016" name="Nat. Commun.">
        <title>Thousands of microbial genomes shed light on interconnected biogeochemical processes in an aquifer system.</title>
        <authorList>
            <person name="Anantharaman K."/>
            <person name="Brown C.T."/>
            <person name="Hug L.A."/>
            <person name="Sharon I."/>
            <person name="Castelle C.J."/>
            <person name="Probst A.J."/>
            <person name="Thomas B.C."/>
            <person name="Singh A."/>
            <person name="Wilkins M.J."/>
            <person name="Karaoz U."/>
            <person name="Brodie E.L."/>
            <person name="Williams K.H."/>
            <person name="Hubbard S.S."/>
            <person name="Banfield J.F."/>
        </authorList>
    </citation>
    <scope>NUCLEOTIDE SEQUENCE [LARGE SCALE GENOMIC DNA]</scope>
</reference>
<evidence type="ECO:0000259" key="3">
    <source>
        <dbReference type="Pfam" id="PF02875"/>
    </source>
</evidence>
<dbReference type="PANTHER" id="PTHR23135:SF4">
    <property type="entry name" value="UDP-N-ACETYLMURAMOYL-L-ALANYL-D-GLUTAMATE--2,6-DIAMINOPIMELATE LIGASE MURE HOMOLOG, CHLOROPLASTIC"/>
    <property type="match status" value="1"/>
</dbReference>
<keyword evidence="2" id="KW-0573">Peptidoglycan synthesis</keyword>
<accession>A0A1G2K444</accession>
<dbReference type="GO" id="GO:0005524">
    <property type="term" value="F:ATP binding"/>
    <property type="evidence" value="ECO:0007669"/>
    <property type="project" value="InterPro"/>
</dbReference>
<dbReference type="GO" id="GO:0009252">
    <property type="term" value="P:peptidoglycan biosynthetic process"/>
    <property type="evidence" value="ECO:0007669"/>
    <property type="project" value="UniProtKB-UniPathway"/>
</dbReference>
<evidence type="ECO:0008006" key="7">
    <source>
        <dbReference type="Google" id="ProtNLM"/>
    </source>
</evidence>
<comment type="caution">
    <text evidence="5">The sequence shown here is derived from an EMBL/GenBank/DDBJ whole genome shotgun (WGS) entry which is preliminary data.</text>
</comment>
<dbReference type="Proteomes" id="UP000177152">
    <property type="component" value="Unassembled WGS sequence"/>
</dbReference>
<dbReference type="InterPro" id="IPR036615">
    <property type="entry name" value="Mur_ligase_C_dom_sf"/>
</dbReference>
<sequence length="437" mass="48547">MGYILRVIKKIIPRPVVKLLRPPYHLLLAFLAALFYRFPSRGMIVIGVTGTNGKTTVVELLHAVLKEAGFSVASASSLRFKINSEVEQNQLKMTMPGRFALQKFLRHSSDAGCSYAVLEVTSEGIHQFRNKFISFSVAVLTNVTPEHIESHGSFEKYIAEKLKFFEETARRNGVLIVNGDDPHASRFLAFHARKKYIYSHSSITAQEGATDRKKDISGLRFGNAGVNFSFDGTSFSSCLLGEFNALNIFAVLSVAEALSIPPEKTAEALKKLSGVPGRLEFVQREPFYVIADYAHTPDALQKVYETLRQSFLLPSGAKMHCVLGSTGGGRDKWKRPEMGKIADEMCDTVILTNEDPYDEPPFSIMNDIEKGFSPHRTSKKIIDRREAIHEALASAKPGDAVIITGKGAEPFIMGPENTKIPWDDRVAANEELQRLKH</sequence>
<dbReference type="GO" id="GO:0051301">
    <property type="term" value="P:cell division"/>
    <property type="evidence" value="ECO:0007669"/>
    <property type="project" value="UniProtKB-KW"/>
</dbReference>
<evidence type="ECO:0000256" key="1">
    <source>
        <dbReference type="ARBA" id="ARBA00005898"/>
    </source>
</evidence>